<keyword evidence="5" id="KW-1185">Reference proteome</keyword>
<name>A0A1W6ZK88_9HYPH</name>
<dbReference type="RefSeq" id="WP_086086079.1">
    <property type="nucleotide sequence ID" value="NZ_CP021112.1"/>
</dbReference>
<dbReference type="PANTHER" id="PTHR30136">
    <property type="entry name" value="HELIX-TURN-HELIX TRANSCRIPTIONAL REGULATOR, ICLR FAMILY"/>
    <property type="match status" value="1"/>
</dbReference>
<evidence type="ECO:0000256" key="1">
    <source>
        <dbReference type="ARBA" id="ARBA00023015"/>
    </source>
</evidence>
<dbReference type="SUPFAM" id="SSF55781">
    <property type="entry name" value="GAF domain-like"/>
    <property type="match status" value="1"/>
</dbReference>
<dbReference type="PROSITE" id="PS51078">
    <property type="entry name" value="ICLR_ED"/>
    <property type="match status" value="1"/>
</dbReference>
<evidence type="ECO:0000256" key="3">
    <source>
        <dbReference type="ARBA" id="ARBA00023163"/>
    </source>
</evidence>
<keyword evidence="1" id="KW-0805">Transcription regulation</keyword>
<dbReference type="InterPro" id="IPR036388">
    <property type="entry name" value="WH-like_DNA-bd_sf"/>
</dbReference>
<dbReference type="GO" id="GO:0003700">
    <property type="term" value="F:DNA-binding transcription factor activity"/>
    <property type="evidence" value="ECO:0007669"/>
    <property type="project" value="TreeGrafter"/>
</dbReference>
<reference evidence="4 5" key="1">
    <citation type="submission" date="2017-05" db="EMBL/GenBank/DDBJ databases">
        <title>Full genome sequence of Pseudorhodoplanes sinuspersici.</title>
        <authorList>
            <person name="Dastgheib S.M.M."/>
            <person name="Shavandi M."/>
            <person name="Tirandaz H."/>
        </authorList>
    </citation>
    <scope>NUCLEOTIDE SEQUENCE [LARGE SCALE GENOMIC DNA]</scope>
    <source>
        <strain evidence="4 5">RIPI110</strain>
    </source>
</reference>
<dbReference type="GO" id="GO:0003677">
    <property type="term" value="F:DNA binding"/>
    <property type="evidence" value="ECO:0007669"/>
    <property type="project" value="UniProtKB-KW"/>
</dbReference>
<proteinExistence type="predicted"/>
<evidence type="ECO:0000256" key="2">
    <source>
        <dbReference type="ARBA" id="ARBA00023125"/>
    </source>
</evidence>
<dbReference type="InterPro" id="IPR036390">
    <property type="entry name" value="WH_DNA-bd_sf"/>
</dbReference>
<dbReference type="Gene3D" id="3.30.450.40">
    <property type="match status" value="1"/>
</dbReference>
<dbReference type="Proteomes" id="UP000194137">
    <property type="component" value="Chromosome"/>
</dbReference>
<dbReference type="OrthoDB" id="31778at2"/>
<dbReference type="EMBL" id="CP021112">
    <property type="protein sequence ID" value="ARP97759.1"/>
    <property type="molecule type" value="Genomic_DNA"/>
</dbReference>
<accession>A0A1W6ZK88</accession>
<dbReference type="KEGG" id="psin:CAK95_00695"/>
<dbReference type="InterPro" id="IPR029016">
    <property type="entry name" value="GAF-like_dom_sf"/>
</dbReference>
<sequence>MKSAGKVLSVLSLYTAGRNVWSPERAARQLSVSLATSYRYFNTLVACGMLERLQRNRYVLGPAIVELDKQVRAADPVLAIARPIMVRLLKRVRQPATVLLCRYFREQVMCIHEESNRPDEPVSSYERGARRPLFRGSTSKVILAHLPPRALSDLWQSHRREIVAAGLGSSYDEFKSALQEIRKDGVRVSAGEVDPGRIGISAPLFDAHGRIIGSLSIVLMSPRTNDAAVARLRTSVINAAREIERMRDAKGGRIASRKNKVSAKAPAKIPA</sequence>
<dbReference type="STRING" id="1235591.CAK95_00695"/>
<organism evidence="4 5">
    <name type="scientific">Pseudorhodoplanes sinuspersici</name>
    <dbReference type="NCBI Taxonomy" id="1235591"/>
    <lineage>
        <taxon>Bacteria</taxon>
        <taxon>Pseudomonadati</taxon>
        <taxon>Pseudomonadota</taxon>
        <taxon>Alphaproteobacteria</taxon>
        <taxon>Hyphomicrobiales</taxon>
        <taxon>Pseudorhodoplanes</taxon>
    </lineage>
</organism>
<dbReference type="InterPro" id="IPR050707">
    <property type="entry name" value="HTH_MetabolicPath_Reg"/>
</dbReference>
<dbReference type="Pfam" id="PF01614">
    <property type="entry name" value="IclR_C"/>
    <property type="match status" value="1"/>
</dbReference>
<evidence type="ECO:0000313" key="4">
    <source>
        <dbReference type="EMBL" id="ARP97759.1"/>
    </source>
</evidence>
<dbReference type="AlphaFoldDB" id="A0A1W6ZK88"/>
<dbReference type="InterPro" id="IPR005471">
    <property type="entry name" value="Tscrpt_reg_IclR_N"/>
</dbReference>
<protein>
    <submittedName>
        <fullName evidence="4">Uncharacterized protein</fullName>
    </submittedName>
</protein>
<gene>
    <name evidence="4" type="ORF">CAK95_00695</name>
</gene>
<dbReference type="InterPro" id="IPR014757">
    <property type="entry name" value="Tscrpt_reg_IclR_C"/>
</dbReference>
<dbReference type="PANTHER" id="PTHR30136:SF24">
    <property type="entry name" value="HTH-TYPE TRANSCRIPTIONAL REPRESSOR ALLR"/>
    <property type="match status" value="1"/>
</dbReference>
<dbReference type="Gene3D" id="1.10.10.10">
    <property type="entry name" value="Winged helix-like DNA-binding domain superfamily/Winged helix DNA-binding domain"/>
    <property type="match status" value="1"/>
</dbReference>
<dbReference type="SUPFAM" id="SSF46785">
    <property type="entry name" value="Winged helix' DNA-binding domain"/>
    <property type="match status" value="1"/>
</dbReference>
<keyword evidence="3" id="KW-0804">Transcription</keyword>
<evidence type="ECO:0000313" key="5">
    <source>
        <dbReference type="Proteomes" id="UP000194137"/>
    </source>
</evidence>
<keyword evidence="2" id="KW-0238">DNA-binding</keyword>
<dbReference type="SMART" id="SM00346">
    <property type="entry name" value="HTH_ICLR"/>
    <property type="match status" value="1"/>
</dbReference>
<dbReference type="GO" id="GO:0045892">
    <property type="term" value="P:negative regulation of DNA-templated transcription"/>
    <property type="evidence" value="ECO:0007669"/>
    <property type="project" value="TreeGrafter"/>
</dbReference>